<evidence type="ECO:0000256" key="3">
    <source>
        <dbReference type="ARBA" id="ARBA00022448"/>
    </source>
</evidence>
<protein>
    <recommendedName>
        <fullName evidence="10">NADP-dependent oxidoreductase domain-containing protein</fullName>
    </recommendedName>
</protein>
<reference evidence="11" key="1">
    <citation type="submission" date="2022-11" db="EMBL/GenBank/DDBJ databases">
        <title>Chromosome-level genome of Pogonophryne albipinna.</title>
        <authorList>
            <person name="Jo E."/>
        </authorList>
    </citation>
    <scope>NUCLEOTIDE SEQUENCE</scope>
    <source>
        <strain evidence="11">SGF0006</strain>
        <tissue evidence="11">Muscle</tissue>
    </source>
</reference>
<dbReference type="PANTHER" id="PTHR43150:SF1">
    <property type="entry name" value="VOLTAGE-GATED POTASSIUM CHANNEL SUBUNIT BETA-2"/>
    <property type="match status" value="1"/>
</dbReference>
<sequence length="261" mass="30059">MTHVINKGMAMYWGTSRWTSMEIMEAYSVARQFNQIPPICEQTEYHMFQREKVEVQLPELFHKIGIGAMTWSPLASGIISGKYNGGIPPYSRASLKGYQWMKDKVLSEEGHRQQVKLKELQAVAERMGCTLPQLAIAWCLRNEGVNSVLLGASRTDQLMENIKAIQVMEGPSQTPDLNPIENLWRELKLPDAKHLPQSLQDLERIFREEWTNILPEMCTNLESSYKKHQLYPYLVSFSDYCVMANSQTMTQPTGCFTYYFT</sequence>
<dbReference type="PRINTS" id="PR01578">
    <property type="entry name" value="KCNAB1CHANEL"/>
</dbReference>
<gene>
    <name evidence="11" type="ORF">JOQ06_007593</name>
</gene>
<keyword evidence="3" id="KW-0813">Transport</keyword>
<dbReference type="GO" id="GO:0008076">
    <property type="term" value="C:voltage-gated potassium channel complex"/>
    <property type="evidence" value="ECO:0007669"/>
    <property type="project" value="TreeGrafter"/>
</dbReference>
<evidence type="ECO:0000256" key="7">
    <source>
        <dbReference type="ARBA" id="ARBA00022958"/>
    </source>
</evidence>
<keyword evidence="5" id="KW-0633">Potassium transport</keyword>
<keyword evidence="12" id="KW-1185">Reference proteome</keyword>
<comment type="similarity">
    <text evidence="2">Belongs to the shaker potassium channel beta subunit family.</text>
</comment>
<dbReference type="PRINTS" id="PR01577">
    <property type="entry name" value="KCNABCHANNEL"/>
</dbReference>
<dbReference type="PANTHER" id="PTHR43150">
    <property type="entry name" value="HYPERKINETIC, ISOFORM M"/>
    <property type="match status" value="1"/>
</dbReference>
<dbReference type="GO" id="GO:1901379">
    <property type="term" value="P:regulation of potassium ion transmembrane transport"/>
    <property type="evidence" value="ECO:0007669"/>
    <property type="project" value="TreeGrafter"/>
</dbReference>
<comment type="caution">
    <text evidence="11">The sequence shown here is derived from an EMBL/GenBank/DDBJ whole genome shotgun (WGS) entry which is preliminary data.</text>
</comment>
<dbReference type="InterPro" id="IPR005399">
    <property type="entry name" value="K_chnl_volt-dep_bsu_KCNAB-rel"/>
</dbReference>
<dbReference type="GO" id="GO:0055085">
    <property type="term" value="P:transmembrane transport"/>
    <property type="evidence" value="ECO:0007669"/>
    <property type="project" value="InterPro"/>
</dbReference>
<dbReference type="Pfam" id="PF00248">
    <property type="entry name" value="Aldo_ket_red"/>
    <property type="match status" value="1"/>
</dbReference>
<dbReference type="AlphaFoldDB" id="A0AAD6FI53"/>
<dbReference type="GO" id="GO:0006813">
    <property type="term" value="P:potassium ion transport"/>
    <property type="evidence" value="ECO:0007669"/>
    <property type="project" value="UniProtKB-KW"/>
</dbReference>
<feature type="domain" description="NADP-dependent oxidoreductase" evidence="10">
    <location>
        <begin position="2"/>
        <end position="167"/>
    </location>
</feature>
<keyword evidence="9" id="KW-0406">Ion transport</keyword>
<dbReference type="SUPFAM" id="SSF51430">
    <property type="entry name" value="NAD(P)-linked oxidoreductase"/>
    <property type="match status" value="1"/>
</dbReference>
<keyword evidence="6" id="KW-0521">NADP</keyword>
<dbReference type="InterPro" id="IPR005400">
    <property type="entry name" value="K_chnl_volt-dep_bsu_KCNAB1"/>
</dbReference>
<accession>A0AAD6FI53</accession>
<dbReference type="GO" id="GO:0098900">
    <property type="term" value="P:regulation of action potential"/>
    <property type="evidence" value="ECO:0007669"/>
    <property type="project" value="TreeGrafter"/>
</dbReference>
<keyword evidence="8" id="KW-0560">Oxidoreductase</keyword>
<keyword evidence="7" id="KW-0630">Potassium</keyword>
<evidence type="ECO:0000259" key="10">
    <source>
        <dbReference type="Pfam" id="PF00248"/>
    </source>
</evidence>
<dbReference type="GO" id="GO:0044325">
    <property type="term" value="F:transmembrane transporter binding"/>
    <property type="evidence" value="ECO:0007669"/>
    <property type="project" value="TreeGrafter"/>
</dbReference>
<evidence type="ECO:0000256" key="5">
    <source>
        <dbReference type="ARBA" id="ARBA00022538"/>
    </source>
</evidence>
<evidence type="ECO:0000256" key="4">
    <source>
        <dbReference type="ARBA" id="ARBA00022490"/>
    </source>
</evidence>
<dbReference type="Proteomes" id="UP001219934">
    <property type="component" value="Unassembled WGS sequence"/>
</dbReference>
<evidence type="ECO:0000256" key="2">
    <source>
        <dbReference type="ARBA" id="ARBA00006515"/>
    </source>
</evidence>
<name>A0AAD6FI53_9TELE</name>
<dbReference type="GO" id="GO:0005737">
    <property type="term" value="C:cytoplasm"/>
    <property type="evidence" value="ECO:0007669"/>
    <property type="project" value="UniProtKB-SubCell"/>
</dbReference>
<dbReference type="GO" id="GO:0016491">
    <property type="term" value="F:oxidoreductase activity"/>
    <property type="evidence" value="ECO:0007669"/>
    <property type="project" value="UniProtKB-KW"/>
</dbReference>
<comment type="subcellular location">
    <subcellularLocation>
        <location evidence="1">Cytoplasm</location>
    </subcellularLocation>
</comment>
<dbReference type="InterPro" id="IPR036812">
    <property type="entry name" value="NAD(P)_OxRdtase_dom_sf"/>
</dbReference>
<evidence type="ECO:0000256" key="1">
    <source>
        <dbReference type="ARBA" id="ARBA00004496"/>
    </source>
</evidence>
<dbReference type="GO" id="GO:0015459">
    <property type="term" value="F:potassium channel regulator activity"/>
    <property type="evidence" value="ECO:0007669"/>
    <property type="project" value="TreeGrafter"/>
</dbReference>
<evidence type="ECO:0000313" key="12">
    <source>
        <dbReference type="Proteomes" id="UP001219934"/>
    </source>
</evidence>
<dbReference type="GO" id="GO:0044224">
    <property type="term" value="C:juxtaparanode region of axon"/>
    <property type="evidence" value="ECO:0007669"/>
    <property type="project" value="TreeGrafter"/>
</dbReference>
<dbReference type="InterPro" id="IPR023210">
    <property type="entry name" value="NADP_OxRdtase_dom"/>
</dbReference>
<evidence type="ECO:0000256" key="9">
    <source>
        <dbReference type="ARBA" id="ARBA00023065"/>
    </source>
</evidence>
<evidence type="ECO:0000256" key="6">
    <source>
        <dbReference type="ARBA" id="ARBA00022857"/>
    </source>
</evidence>
<proteinExistence type="inferred from homology"/>
<organism evidence="11 12">
    <name type="scientific">Pogonophryne albipinna</name>
    <dbReference type="NCBI Taxonomy" id="1090488"/>
    <lineage>
        <taxon>Eukaryota</taxon>
        <taxon>Metazoa</taxon>
        <taxon>Chordata</taxon>
        <taxon>Craniata</taxon>
        <taxon>Vertebrata</taxon>
        <taxon>Euteleostomi</taxon>
        <taxon>Actinopterygii</taxon>
        <taxon>Neopterygii</taxon>
        <taxon>Teleostei</taxon>
        <taxon>Neoteleostei</taxon>
        <taxon>Acanthomorphata</taxon>
        <taxon>Eupercaria</taxon>
        <taxon>Perciformes</taxon>
        <taxon>Notothenioidei</taxon>
        <taxon>Pogonophryne</taxon>
    </lineage>
</organism>
<keyword evidence="4" id="KW-0963">Cytoplasm</keyword>
<dbReference type="EMBL" id="JAPTMU010000012">
    <property type="protein sequence ID" value="KAJ4934811.1"/>
    <property type="molecule type" value="Genomic_DNA"/>
</dbReference>
<evidence type="ECO:0000313" key="11">
    <source>
        <dbReference type="EMBL" id="KAJ4934811.1"/>
    </source>
</evidence>
<evidence type="ECO:0000256" key="8">
    <source>
        <dbReference type="ARBA" id="ARBA00023002"/>
    </source>
</evidence>
<dbReference type="Gene3D" id="3.20.20.100">
    <property type="entry name" value="NADP-dependent oxidoreductase domain"/>
    <property type="match status" value="1"/>
</dbReference>